<dbReference type="InterPro" id="IPR002909">
    <property type="entry name" value="IPT_dom"/>
</dbReference>
<proteinExistence type="inferred from homology"/>
<feature type="binding site" evidence="8">
    <location>
        <position position="102"/>
    </location>
    <ligand>
        <name>Zn(2+)</name>
        <dbReference type="ChEBI" id="CHEBI:29105"/>
        <note>catalytic</note>
    </ligand>
</feature>
<dbReference type="SMR" id="A2FNM9"/>
<name>A2FNM9_TRIV3</name>
<evidence type="ECO:0000256" key="7">
    <source>
        <dbReference type="PIRSR" id="PIRSR601577-1"/>
    </source>
</evidence>
<feature type="domain" description="IPT/TIG" evidence="9">
    <location>
        <begin position="449"/>
        <end position="507"/>
    </location>
</feature>
<dbReference type="GO" id="GO:0016020">
    <property type="term" value="C:membrane"/>
    <property type="evidence" value="ECO:0007669"/>
    <property type="project" value="InterPro"/>
</dbReference>
<dbReference type="VEuPathDB" id="TrichDB:TVAG_407980"/>
<keyword evidence="6 8" id="KW-0482">Metalloprotease</keyword>
<dbReference type="VEuPathDB" id="TrichDB:TVAGG3_0386050"/>
<dbReference type="InParanoid" id="A2FNM9"/>
<comment type="cofactor">
    <cofactor evidence="8">
        <name>Zn(2+)</name>
        <dbReference type="ChEBI" id="CHEBI:29105"/>
    </cofactor>
    <text evidence="8">Binds 1 zinc ion per subunit.</text>
</comment>
<dbReference type="KEGG" id="tva:4751215"/>
<dbReference type="EMBL" id="DS113909">
    <property type="protein sequence ID" value="EAX93497.1"/>
    <property type="molecule type" value="Genomic_DNA"/>
</dbReference>
<evidence type="ECO:0000256" key="6">
    <source>
        <dbReference type="ARBA" id="ARBA00023049"/>
    </source>
</evidence>
<dbReference type="AlphaFoldDB" id="A2FNM9"/>
<feature type="binding site" evidence="8">
    <location>
        <position position="106"/>
    </location>
    <ligand>
        <name>Zn(2+)</name>
        <dbReference type="ChEBI" id="CHEBI:29105"/>
        <note>catalytic</note>
    </ligand>
</feature>
<organism evidence="10 11">
    <name type="scientific">Trichomonas vaginalis (strain ATCC PRA-98 / G3)</name>
    <dbReference type="NCBI Taxonomy" id="412133"/>
    <lineage>
        <taxon>Eukaryota</taxon>
        <taxon>Metamonada</taxon>
        <taxon>Parabasalia</taxon>
        <taxon>Trichomonadida</taxon>
        <taxon>Trichomonadidae</taxon>
        <taxon>Trichomonas</taxon>
    </lineage>
</organism>
<evidence type="ECO:0000313" key="10">
    <source>
        <dbReference type="EMBL" id="EAX93497.1"/>
    </source>
</evidence>
<evidence type="ECO:0000256" key="1">
    <source>
        <dbReference type="ARBA" id="ARBA00005860"/>
    </source>
</evidence>
<reference evidence="10" key="1">
    <citation type="submission" date="2006-10" db="EMBL/GenBank/DDBJ databases">
        <authorList>
            <person name="Amadeo P."/>
            <person name="Zhao Q."/>
            <person name="Wortman J."/>
            <person name="Fraser-Liggett C."/>
            <person name="Carlton J."/>
        </authorList>
    </citation>
    <scope>NUCLEOTIDE SEQUENCE</scope>
    <source>
        <strain evidence="10">G3</strain>
    </source>
</reference>
<dbReference type="Gene3D" id="2.60.40.10">
    <property type="entry name" value="Immunoglobulins"/>
    <property type="match status" value="1"/>
</dbReference>
<evidence type="ECO:0000256" key="3">
    <source>
        <dbReference type="ARBA" id="ARBA00022723"/>
    </source>
</evidence>
<dbReference type="InterPro" id="IPR001577">
    <property type="entry name" value="Peptidase_M8"/>
</dbReference>
<dbReference type="SUPFAM" id="SSF81296">
    <property type="entry name" value="E set domains"/>
    <property type="match status" value="1"/>
</dbReference>
<dbReference type="GO" id="GO:0008233">
    <property type="term" value="F:peptidase activity"/>
    <property type="evidence" value="ECO:0000318"/>
    <property type="project" value="GO_Central"/>
</dbReference>
<dbReference type="FunFam" id="3.90.132.10:FF:000010">
    <property type="entry name" value="GP63-like"/>
    <property type="match status" value="1"/>
</dbReference>
<dbReference type="Proteomes" id="UP000001542">
    <property type="component" value="Unassembled WGS sequence"/>
</dbReference>
<protein>
    <submittedName>
        <fullName evidence="10">GP63-like</fullName>
    </submittedName>
</protein>
<gene>
    <name evidence="10" type="ORF">TVAG_407980</name>
</gene>
<dbReference type="GO" id="GO:0046872">
    <property type="term" value="F:metal ion binding"/>
    <property type="evidence" value="ECO:0007669"/>
    <property type="project" value="UniProtKB-KW"/>
</dbReference>
<comment type="similarity">
    <text evidence="1">Belongs to the peptidase M8 family.</text>
</comment>
<dbReference type="Gene3D" id="3.90.132.10">
    <property type="entry name" value="Leishmanolysin , domain 2"/>
    <property type="match status" value="1"/>
</dbReference>
<evidence type="ECO:0000256" key="4">
    <source>
        <dbReference type="ARBA" id="ARBA00022801"/>
    </source>
</evidence>
<dbReference type="GO" id="GO:0005737">
    <property type="term" value="C:cytoplasm"/>
    <property type="evidence" value="ECO:0000318"/>
    <property type="project" value="GO_Central"/>
</dbReference>
<feature type="active site" evidence="7">
    <location>
        <position position="103"/>
    </location>
</feature>
<feature type="binding site" evidence="8">
    <location>
        <position position="195"/>
    </location>
    <ligand>
        <name>Zn(2+)</name>
        <dbReference type="ChEBI" id="CHEBI:29105"/>
        <note>catalytic</note>
    </ligand>
</feature>
<evidence type="ECO:0000256" key="2">
    <source>
        <dbReference type="ARBA" id="ARBA00022670"/>
    </source>
</evidence>
<dbReference type="RefSeq" id="XP_001306427.1">
    <property type="nucleotide sequence ID" value="XM_001306426.1"/>
</dbReference>
<reference evidence="10" key="2">
    <citation type="journal article" date="2007" name="Science">
        <title>Draft genome sequence of the sexually transmitted pathogen Trichomonas vaginalis.</title>
        <authorList>
            <person name="Carlton J.M."/>
            <person name="Hirt R.P."/>
            <person name="Silva J.C."/>
            <person name="Delcher A.L."/>
            <person name="Schatz M."/>
            <person name="Zhao Q."/>
            <person name="Wortman J.R."/>
            <person name="Bidwell S.L."/>
            <person name="Alsmark U.C.M."/>
            <person name="Besteiro S."/>
            <person name="Sicheritz-Ponten T."/>
            <person name="Noel C.J."/>
            <person name="Dacks J.B."/>
            <person name="Foster P.G."/>
            <person name="Simillion C."/>
            <person name="Van de Peer Y."/>
            <person name="Miranda-Saavedra D."/>
            <person name="Barton G.J."/>
            <person name="Westrop G.D."/>
            <person name="Mueller S."/>
            <person name="Dessi D."/>
            <person name="Fiori P.L."/>
            <person name="Ren Q."/>
            <person name="Paulsen I."/>
            <person name="Zhang H."/>
            <person name="Bastida-Corcuera F.D."/>
            <person name="Simoes-Barbosa A."/>
            <person name="Brown M.T."/>
            <person name="Hayes R.D."/>
            <person name="Mukherjee M."/>
            <person name="Okumura C.Y."/>
            <person name="Schneider R."/>
            <person name="Smith A.J."/>
            <person name="Vanacova S."/>
            <person name="Villalvazo M."/>
            <person name="Haas B.J."/>
            <person name="Pertea M."/>
            <person name="Feldblyum T.V."/>
            <person name="Utterback T.R."/>
            <person name="Shu C.L."/>
            <person name="Osoegawa K."/>
            <person name="de Jong P.J."/>
            <person name="Hrdy I."/>
            <person name="Horvathova L."/>
            <person name="Zubacova Z."/>
            <person name="Dolezal P."/>
            <person name="Malik S.B."/>
            <person name="Logsdon J.M. Jr."/>
            <person name="Henze K."/>
            <person name="Gupta A."/>
            <person name="Wang C.C."/>
            <person name="Dunne R.L."/>
            <person name="Upcroft J.A."/>
            <person name="Upcroft P."/>
            <person name="White O."/>
            <person name="Salzberg S.L."/>
            <person name="Tang P."/>
            <person name="Chiu C.-H."/>
            <person name="Lee Y.-S."/>
            <person name="Embley T.M."/>
            <person name="Coombs G.H."/>
            <person name="Mottram J.C."/>
            <person name="Tachezy J."/>
            <person name="Fraser-Liggett C.M."/>
            <person name="Johnson P.J."/>
        </authorList>
    </citation>
    <scope>NUCLEOTIDE SEQUENCE [LARGE SCALE GENOMIC DNA]</scope>
    <source>
        <strain evidence="10">G3</strain>
    </source>
</reference>
<dbReference type="GO" id="GO:0004222">
    <property type="term" value="F:metalloendopeptidase activity"/>
    <property type="evidence" value="ECO:0007669"/>
    <property type="project" value="InterPro"/>
</dbReference>
<accession>A2FNM9</accession>
<evidence type="ECO:0000259" key="9">
    <source>
        <dbReference type="Pfam" id="PF01833"/>
    </source>
</evidence>
<dbReference type="PANTHER" id="PTHR10942:SF0">
    <property type="entry name" value="LEISHMANOLYSIN-LIKE PEPTIDASE"/>
    <property type="match status" value="1"/>
</dbReference>
<dbReference type="PANTHER" id="PTHR10942">
    <property type="entry name" value="LEISHMANOLYSIN-LIKE PEPTIDASE"/>
    <property type="match status" value="1"/>
</dbReference>
<dbReference type="InterPro" id="IPR014756">
    <property type="entry name" value="Ig_E-set"/>
</dbReference>
<dbReference type="Pfam" id="PF01457">
    <property type="entry name" value="Peptidase_M8"/>
    <property type="match status" value="1"/>
</dbReference>
<dbReference type="Gene3D" id="3.10.170.20">
    <property type="match status" value="1"/>
</dbReference>
<evidence type="ECO:0000256" key="5">
    <source>
        <dbReference type="ARBA" id="ARBA00022833"/>
    </source>
</evidence>
<dbReference type="FunFam" id="3.10.170.20:FF:000015">
    <property type="match status" value="1"/>
</dbReference>
<sequence length="570" mass="64868">MQGIDNEVIKKTFNYVNDFLSKRINVTDRARSLDDDFDLVIDVKAESFEKGSNGLAFARSTYNHPTTGRPTHGEITLNSNKIPFEAQTLESGDRQFILTVIHELNHILSFSSSLFNKWQPYGETATIVHYTDWQGKEISKGKYESYNGNRVPHMYVRSPCLTEWVNNRFKVKNETLINIGLELEDSGGGGTAGAHPNEKLFFTDLMQGRTYGPGWLSPIFYNSLLDTGWYVPSEELLEEELIYLNSQLDPKILINESVLLEPPLKSFPLEYQCQSSALQACFHDYTWTGTCSLTSWNSNDIPPKDKERADWYNPDNKQDFVGTDQMLDYANLVLPWYSCRATGENGLERMKEYEEGYDPSNYGESFDNDSTCAMSTLQKGFTGSLISTSRCYKAWCGTDNKVRLVVGDEEVYCKRDGYLAKFTDYAGSVTCPPAGIVCANRKKRDVFGVSTIFPDRGPVDGKNLVAIVGNNYDMYNRSSLNITIGTVKCNVTIKRDNYILCQLEDVPKNKQDEILKNTNLLKKAIGNKENNKYTEFVAEYEIIGKGKQEPSREPDMYYFKKRGYYDEPKE</sequence>
<evidence type="ECO:0000256" key="8">
    <source>
        <dbReference type="PIRSR" id="PIRSR601577-2"/>
    </source>
</evidence>
<keyword evidence="4" id="KW-0378">Hydrolase</keyword>
<keyword evidence="11" id="KW-1185">Reference proteome</keyword>
<dbReference type="GO" id="GO:0006508">
    <property type="term" value="P:proteolysis"/>
    <property type="evidence" value="ECO:0007669"/>
    <property type="project" value="UniProtKB-KW"/>
</dbReference>
<dbReference type="InterPro" id="IPR013783">
    <property type="entry name" value="Ig-like_fold"/>
</dbReference>
<dbReference type="SUPFAM" id="SSF55486">
    <property type="entry name" value="Metalloproteases ('zincins'), catalytic domain"/>
    <property type="match status" value="1"/>
</dbReference>
<dbReference type="Pfam" id="PF01833">
    <property type="entry name" value="TIG"/>
    <property type="match status" value="1"/>
</dbReference>
<evidence type="ECO:0000313" key="11">
    <source>
        <dbReference type="Proteomes" id="UP000001542"/>
    </source>
</evidence>
<dbReference type="GO" id="GO:0007155">
    <property type="term" value="P:cell adhesion"/>
    <property type="evidence" value="ECO:0007669"/>
    <property type="project" value="InterPro"/>
</dbReference>
<keyword evidence="5 8" id="KW-0862">Zinc</keyword>
<dbReference type="CDD" id="cd00603">
    <property type="entry name" value="IPT_PCSR"/>
    <property type="match status" value="1"/>
</dbReference>
<keyword evidence="2" id="KW-0645">Protease</keyword>
<keyword evidence="3 8" id="KW-0479">Metal-binding</keyword>